<organism evidence="3 4">
    <name type="scientific">Macrosiphum euphorbiae</name>
    <name type="common">potato aphid</name>
    <dbReference type="NCBI Taxonomy" id="13131"/>
    <lineage>
        <taxon>Eukaryota</taxon>
        <taxon>Metazoa</taxon>
        <taxon>Ecdysozoa</taxon>
        <taxon>Arthropoda</taxon>
        <taxon>Hexapoda</taxon>
        <taxon>Insecta</taxon>
        <taxon>Pterygota</taxon>
        <taxon>Neoptera</taxon>
        <taxon>Paraneoptera</taxon>
        <taxon>Hemiptera</taxon>
        <taxon>Sternorrhyncha</taxon>
        <taxon>Aphidomorpha</taxon>
        <taxon>Aphidoidea</taxon>
        <taxon>Aphididae</taxon>
        <taxon>Macrosiphini</taxon>
        <taxon>Macrosiphum</taxon>
    </lineage>
</organism>
<evidence type="ECO:0000259" key="1">
    <source>
        <dbReference type="Pfam" id="PF05699"/>
    </source>
</evidence>
<sequence>MFCDESMKFRLLSKTTYGHYTSPVIQNQLIHVIASCTKEIILKNISTFGAFAVLVDETKDSSKKKQLSFIIRFTDNNLNIHEKTLGCYHMTKCDAKSLSDAIIQMVGENKLDINNCVAQCYDGASVMSGPFSGVQKRITELVPHAVNIHCYAHRLNLCLINSIEDNIKLITDFFDTVQGLYKYLMNGHTRWSYWFTSLEKVKLRYTEIREVLTILTTEGDQTARAIGLLEEISTFKFIIILCVMKKILKRIHCTSCELQSKSLLLPSVMNLVNSTKESLQNLRNDETYKNIYEQSKQIALRNKVRVEEYEERNNRLKRNISFNKNFIDYFVTSTLGKSNSKGMRAVPTLKAEVLYSIIDRFVQQLETRFSEKNQELFKIFQIFDYTSLYYFNPKCPSLEFFIDHYKYFEINKIKVKSEFSSAKALLEHKHILRPDLEMIVDVLIELPSSFSETLKLMHIIKTLPISTASNERFFSSMKNVKSYICTSMGDERLSDLMIINVEKDEANKIDLNKAVDDFGKMKNRRYPLF</sequence>
<dbReference type="InterPro" id="IPR012337">
    <property type="entry name" value="RNaseH-like_sf"/>
</dbReference>
<evidence type="ECO:0000259" key="2">
    <source>
        <dbReference type="Pfam" id="PF14291"/>
    </source>
</evidence>
<accession>A0AAV0X9J0</accession>
<evidence type="ECO:0008006" key="5">
    <source>
        <dbReference type="Google" id="ProtNLM"/>
    </source>
</evidence>
<dbReference type="GO" id="GO:0046983">
    <property type="term" value="F:protein dimerization activity"/>
    <property type="evidence" value="ECO:0007669"/>
    <property type="project" value="InterPro"/>
</dbReference>
<dbReference type="SUPFAM" id="SSF53098">
    <property type="entry name" value="Ribonuclease H-like"/>
    <property type="match status" value="1"/>
</dbReference>
<feature type="domain" description="HAT C-terminal dimerisation" evidence="1">
    <location>
        <begin position="437"/>
        <end position="503"/>
    </location>
</feature>
<dbReference type="PANTHER" id="PTHR45749">
    <property type="match status" value="1"/>
</dbReference>
<proteinExistence type="predicted"/>
<dbReference type="AlphaFoldDB" id="A0AAV0X9J0"/>
<gene>
    <name evidence="3" type="ORF">MEUPH1_LOCUS19893</name>
</gene>
<dbReference type="Pfam" id="PF05699">
    <property type="entry name" value="Dimer_Tnp_hAT"/>
    <property type="match status" value="1"/>
</dbReference>
<keyword evidence="4" id="KW-1185">Reference proteome</keyword>
<dbReference type="Proteomes" id="UP001160148">
    <property type="component" value="Unassembled WGS sequence"/>
</dbReference>
<feature type="domain" description="DUF4371" evidence="2">
    <location>
        <begin position="19"/>
        <end position="133"/>
    </location>
</feature>
<dbReference type="EMBL" id="CARXXK010000004">
    <property type="protein sequence ID" value="CAI6365149.1"/>
    <property type="molecule type" value="Genomic_DNA"/>
</dbReference>
<dbReference type="PANTHER" id="PTHR45749:SF37">
    <property type="entry name" value="OS05G0311600 PROTEIN"/>
    <property type="match status" value="1"/>
</dbReference>
<name>A0AAV0X9J0_9HEMI</name>
<evidence type="ECO:0000313" key="4">
    <source>
        <dbReference type="Proteomes" id="UP001160148"/>
    </source>
</evidence>
<dbReference type="InterPro" id="IPR025398">
    <property type="entry name" value="DUF4371"/>
</dbReference>
<reference evidence="3 4" key="1">
    <citation type="submission" date="2023-01" db="EMBL/GenBank/DDBJ databases">
        <authorList>
            <person name="Whitehead M."/>
        </authorList>
    </citation>
    <scope>NUCLEOTIDE SEQUENCE [LARGE SCALE GENOMIC DNA]</scope>
</reference>
<protein>
    <recommendedName>
        <fullName evidence="5">Zinc finger MYM-type protein 1-like</fullName>
    </recommendedName>
</protein>
<dbReference type="InterPro" id="IPR008906">
    <property type="entry name" value="HATC_C_dom"/>
</dbReference>
<dbReference type="Pfam" id="PF14291">
    <property type="entry name" value="DUF4371"/>
    <property type="match status" value="1"/>
</dbReference>
<evidence type="ECO:0000313" key="3">
    <source>
        <dbReference type="EMBL" id="CAI6365149.1"/>
    </source>
</evidence>
<comment type="caution">
    <text evidence="3">The sequence shown here is derived from an EMBL/GenBank/DDBJ whole genome shotgun (WGS) entry which is preliminary data.</text>
</comment>